<dbReference type="Pfam" id="PF00501">
    <property type="entry name" value="AMP-binding"/>
    <property type="match status" value="1"/>
</dbReference>
<dbReference type="Gene3D" id="3.30.300.30">
    <property type="match status" value="1"/>
</dbReference>
<evidence type="ECO:0000259" key="2">
    <source>
        <dbReference type="Pfam" id="PF13193"/>
    </source>
</evidence>
<dbReference type="InterPro" id="IPR050237">
    <property type="entry name" value="ATP-dep_AMP-bd_enzyme"/>
</dbReference>
<dbReference type="EMBL" id="JAXCEH010000021">
    <property type="protein sequence ID" value="MFA1557452.1"/>
    <property type="molecule type" value="Genomic_DNA"/>
</dbReference>
<evidence type="ECO:0000313" key="4">
    <source>
        <dbReference type="Proteomes" id="UP001569904"/>
    </source>
</evidence>
<dbReference type="InterPro" id="IPR042099">
    <property type="entry name" value="ANL_N_sf"/>
</dbReference>
<organism evidence="3 4">
    <name type="scientific">Actinomadura chokoriensis</name>
    <dbReference type="NCBI Taxonomy" id="454156"/>
    <lineage>
        <taxon>Bacteria</taxon>
        <taxon>Bacillati</taxon>
        <taxon>Actinomycetota</taxon>
        <taxon>Actinomycetes</taxon>
        <taxon>Streptosporangiales</taxon>
        <taxon>Thermomonosporaceae</taxon>
        <taxon>Actinomadura</taxon>
    </lineage>
</organism>
<keyword evidence="4" id="KW-1185">Reference proteome</keyword>
<evidence type="ECO:0000313" key="3">
    <source>
        <dbReference type="EMBL" id="MFA1557452.1"/>
    </source>
</evidence>
<dbReference type="Gene3D" id="3.40.50.12780">
    <property type="entry name" value="N-terminal domain of ligase-like"/>
    <property type="match status" value="1"/>
</dbReference>
<dbReference type="InterPro" id="IPR000873">
    <property type="entry name" value="AMP-dep_synth/lig_dom"/>
</dbReference>
<gene>
    <name evidence="3" type="ORF">SM436_27545</name>
</gene>
<feature type="domain" description="AMP-binding enzyme C-terminal" evidence="2">
    <location>
        <begin position="443"/>
        <end position="519"/>
    </location>
</feature>
<dbReference type="PANTHER" id="PTHR43767">
    <property type="entry name" value="LONG-CHAIN-FATTY-ACID--COA LIGASE"/>
    <property type="match status" value="1"/>
</dbReference>
<proteinExistence type="predicted"/>
<dbReference type="NCBIfam" id="NF005863">
    <property type="entry name" value="PRK07798.1"/>
    <property type="match status" value="1"/>
</dbReference>
<dbReference type="InterPro" id="IPR025110">
    <property type="entry name" value="AMP-bd_C"/>
</dbReference>
<reference evidence="3 4" key="1">
    <citation type="submission" date="2023-11" db="EMBL/GenBank/DDBJ databases">
        <title>Actinomadura monticuli sp. nov., isolated from volcanic ash.</title>
        <authorList>
            <person name="Lee S.D."/>
            <person name="Yang H."/>
            <person name="Kim I.S."/>
        </authorList>
    </citation>
    <scope>NUCLEOTIDE SEQUENCE [LARGE SCALE GENOMIC DNA]</scope>
    <source>
        <strain evidence="3 4">DSM 45346</strain>
    </source>
</reference>
<dbReference type="RefSeq" id="WP_371944198.1">
    <property type="nucleotide sequence ID" value="NZ_JAXCEH010000021.1"/>
</dbReference>
<dbReference type="Pfam" id="PF13193">
    <property type="entry name" value="AMP-binding_C"/>
    <property type="match status" value="1"/>
</dbReference>
<evidence type="ECO:0000259" key="1">
    <source>
        <dbReference type="Pfam" id="PF00501"/>
    </source>
</evidence>
<feature type="domain" description="AMP-dependent synthetase/ligase" evidence="1">
    <location>
        <begin position="10"/>
        <end position="378"/>
    </location>
</feature>
<dbReference type="SUPFAM" id="SSF56801">
    <property type="entry name" value="Acetyl-CoA synthetase-like"/>
    <property type="match status" value="1"/>
</dbReference>
<dbReference type="Proteomes" id="UP001569904">
    <property type="component" value="Unassembled WGS sequence"/>
</dbReference>
<name>A0ABV4R5M7_9ACTN</name>
<comment type="caution">
    <text evidence="3">The sequence shown here is derived from an EMBL/GenBank/DDBJ whole genome shotgun (WGS) entry which is preliminary data.</text>
</comment>
<dbReference type="PROSITE" id="PS00455">
    <property type="entry name" value="AMP_BINDING"/>
    <property type="match status" value="1"/>
</dbReference>
<dbReference type="PANTHER" id="PTHR43767:SF1">
    <property type="entry name" value="NONRIBOSOMAL PEPTIDE SYNTHASE PES1 (EUROFUNG)-RELATED"/>
    <property type="match status" value="1"/>
</dbReference>
<protein>
    <submittedName>
        <fullName evidence="3">Acyl-CoA synthetase</fullName>
    </submittedName>
</protein>
<sequence>MTLNLATLYEAVARVVPDRPAVTCGAVTRTYAELDRRANRLAAHLVKAGVEPGRHVGVYLLNSVEYVEVMLACFKARAVPININYRYVENELLYLFEDAQLHTVVVGTDHAPRVAALAGRATHLRHVLVVGDEPEPVAWDERLTGAGYEKALAAWPGDRGPRTDLTEDDRFVLYTGGTTGMPKGVVWRHEDFFFAALLGANPYGEPHTSVSEVTQAAQAGTPLTYLIAMPLMHGAASYTLFMGLLGGAHIVLLRTFDPMEALREIERHRVQIVGLVGDAQARPLAEALREHGGEFDLASLFVIGSGGAILSRSTQEALQERLPNIMVRNSFGASESGADGTIVVGEDGLMRLQPSPSVRVVDEDLADVAPGGGQLGRLARSGHVPLAYFNDPDRTRATFPVIDGVRWVVLGDVAEVEADGTIVVHGRGSGCINSGGEKVFPEEVEQALKGHPAVMDALVAGVPDERFGHRVGAVVEPRPGHADLDPEELRLHCRSLLAGYKVPATIRIVERVLRSPSGKADYGWAKRVVAAGTS</sequence>
<accession>A0ABV4R5M7</accession>
<dbReference type="InterPro" id="IPR045851">
    <property type="entry name" value="AMP-bd_C_sf"/>
</dbReference>
<dbReference type="InterPro" id="IPR020845">
    <property type="entry name" value="AMP-binding_CS"/>
</dbReference>